<protein>
    <recommendedName>
        <fullName evidence="1">DUF4440 domain-containing protein</fullName>
    </recommendedName>
</protein>
<dbReference type="Gene3D" id="3.10.450.50">
    <property type="match status" value="1"/>
</dbReference>
<dbReference type="InterPro" id="IPR027843">
    <property type="entry name" value="DUF4440"/>
</dbReference>
<dbReference type="AlphaFoldDB" id="W7IJ07"/>
<proteinExistence type="predicted"/>
<keyword evidence="3" id="KW-1185">Reference proteome</keyword>
<dbReference type="InterPro" id="IPR032710">
    <property type="entry name" value="NTF2-like_dom_sf"/>
</dbReference>
<feature type="domain" description="DUF4440" evidence="1">
    <location>
        <begin position="15"/>
        <end position="118"/>
    </location>
</feature>
<sequence>MDVQDPNTAETAERAIERHLGAVVARDLEAYRATVHPDVTVITPSGDMLSGADEVVGFHREWFAGGDWTYTVDHRRSTATEATATAVVDVTYVGGPGAEPSRFRMGLTFTRVGGAWLLIHDQCTVLRSE</sequence>
<dbReference type="eggNOG" id="COG3631">
    <property type="taxonomic scope" value="Bacteria"/>
</dbReference>
<name>W7IJ07_9PSEU</name>
<dbReference type="Proteomes" id="UP000019277">
    <property type="component" value="Unassembled WGS sequence"/>
</dbReference>
<comment type="caution">
    <text evidence="2">The sequence shown here is derived from an EMBL/GenBank/DDBJ whole genome shotgun (WGS) entry which is preliminary data.</text>
</comment>
<gene>
    <name evidence="2" type="ORF">UO65_4474</name>
</gene>
<evidence type="ECO:0000259" key="1">
    <source>
        <dbReference type="Pfam" id="PF14534"/>
    </source>
</evidence>
<dbReference type="OrthoDB" id="129755at2"/>
<dbReference type="STRING" id="909613.UO65_4474"/>
<accession>W7IJ07</accession>
<evidence type="ECO:0000313" key="3">
    <source>
        <dbReference type="Proteomes" id="UP000019277"/>
    </source>
</evidence>
<organism evidence="2 3">
    <name type="scientific">Actinokineospora spheciospongiae</name>
    <dbReference type="NCBI Taxonomy" id="909613"/>
    <lineage>
        <taxon>Bacteria</taxon>
        <taxon>Bacillati</taxon>
        <taxon>Actinomycetota</taxon>
        <taxon>Actinomycetes</taxon>
        <taxon>Pseudonocardiales</taxon>
        <taxon>Pseudonocardiaceae</taxon>
        <taxon>Actinokineospora</taxon>
    </lineage>
</organism>
<reference evidence="2 3" key="1">
    <citation type="journal article" date="2014" name="Genome Announc.">
        <title>Draft Genome Sequence of the Antitrypanosomally Active Sponge-Associated Bacterium Actinokineospora sp. Strain EG49.</title>
        <authorList>
            <person name="Harjes J."/>
            <person name="Ryu T."/>
            <person name="Abdelmohsen U.R."/>
            <person name="Moitinho-Silva L."/>
            <person name="Horn H."/>
            <person name="Ravasi T."/>
            <person name="Hentschel U."/>
        </authorList>
    </citation>
    <scope>NUCLEOTIDE SEQUENCE [LARGE SCALE GENOMIC DNA]</scope>
    <source>
        <strain evidence="2 3">EG49</strain>
    </source>
</reference>
<evidence type="ECO:0000313" key="2">
    <source>
        <dbReference type="EMBL" id="EWC60228.1"/>
    </source>
</evidence>
<dbReference type="EMBL" id="AYXG01000166">
    <property type="protein sequence ID" value="EWC60228.1"/>
    <property type="molecule type" value="Genomic_DNA"/>
</dbReference>
<dbReference type="RefSeq" id="WP_063935994.1">
    <property type="nucleotide sequence ID" value="NZ_AYXG01000166.1"/>
</dbReference>
<dbReference type="Pfam" id="PF14534">
    <property type="entry name" value="DUF4440"/>
    <property type="match status" value="1"/>
</dbReference>
<dbReference type="SUPFAM" id="SSF54427">
    <property type="entry name" value="NTF2-like"/>
    <property type="match status" value="1"/>
</dbReference>